<dbReference type="Proteomes" id="UP001607302">
    <property type="component" value="Unassembled WGS sequence"/>
</dbReference>
<reference evidence="2 3" key="1">
    <citation type="journal article" date="2024" name="Ann. Entomol. Soc. Am.">
        <title>Genomic analyses of the southern and eastern yellowjacket wasps (Hymenoptera: Vespidae) reveal evolutionary signatures of social life.</title>
        <authorList>
            <person name="Catto M.A."/>
            <person name="Caine P.B."/>
            <person name="Orr S.E."/>
            <person name="Hunt B.G."/>
            <person name="Goodisman M.A.D."/>
        </authorList>
    </citation>
    <scope>NUCLEOTIDE SEQUENCE [LARGE SCALE GENOMIC DNA]</scope>
    <source>
        <strain evidence="2">233</strain>
        <tissue evidence="2">Head and thorax</tissue>
    </source>
</reference>
<organism evidence="2 3">
    <name type="scientific">Vespula squamosa</name>
    <name type="common">Southern yellow jacket</name>
    <name type="synonym">Wasp</name>
    <dbReference type="NCBI Taxonomy" id="30214"/>
    <lineage>
        <taxon>Eukaryota</taxon>
        <taxon>Metazoa</taxon>
        <taxon>Ecdysozoa</taxon>
        <taxon>Arthropoda</taxon>
        <taxon>Hexapoda</taxon>
        <taxon>Insecta</taxon>
        <taxon>Pterygota</taxon>
        <taxon>Neoptera</taxon>
        <taxon>Endopterygota</taxon>
        <taxon>Hymenoptera</taxon>
        <taxon>Apocrita</taxon>
        <taxon>Aculeata</taxon>
        <taxon>Vespoidea</taxon>
        <taxon>Vespidae</taxon>
        <taxon>Vespinae</taxon>
        <taxon>Vespula</taxon>
    </lineage>
</organism>
<name>A0ABD2A118_VESSQ</name>
<feature type="transmembrane region" description="Helical" evidence="1">
    <location>
        <begin position="123"/>
        <end position="141"/>
    </location>
</feature>
<evidence type="ECO:0000313" key="2">
    <source>
        <dbReference type="EMBL" id="KAL2714097.1"/>
    </source>
</evidence>
<dbReference type="AlphaFoldDB" id="A0ABD2A118"/>
<accession>A0ABD2A118</accession>
<gene>
    <name evidence="2" type="ORF">V1478_016654</name>
</gene>
<keyword evidence="1" id="KW-1133">Transmembrane helix</keyword>
<keyword evidence="1" id="KW-0472">Membrane</keyword>
<protein>
    <submittedName>
        <fullName evidence="2">Uncharacterized protein</fullName>
    </submittedName>
</protein>
<evidence type="ECO:0000313" key="3">
    <source>
        <dbReference type="Proteomes" id="UP001607302"/>
    </source>
</evidence>
<keyword evidence="3" id="KW-1185">Reference proteome</keyword>
<comment type="caution">
    <text evidence="2">The sequence shown here is derived from an EMBL/GenBank/DDBJ whole genome shotgun (WGS) entry which is preliminary data.</text>
</comment>
<sequence>MLESGFRRNFPNDDISSSSLAHLGMPIFASINDTKTTFLEGWKFQWLLPKMDWISTEGSRISSKIEVYDRDINEGESRCTPSQMKIMINQEYKFLLYGKQCETPYERFISWIFHARNLIGRTTLLFSLALPLFGVGIMLYYRGKSNTVERKAVIQN</sequence>
<keyword evidence="1" id="KW-0812">Transmembrane</keyword>
<proteinExistence type="predicted"/>
<evidence type="ECO:0000256" key="1">
    <source>
        <dbReference type="SAM" id="Phobius"/>
    </source>
</evidence>
<dbReference type="EMBL" id="JAUDFV010000157">
    <property type="protein sequence ID" value="KAL2714097.1"/>
    <property type="molecule type" value="Genomic_DNA"/>
</dbReference>